<dbReference type="EMBL" id="KV425754">
    <property type="protein sequence ID" value="KZT17944.1"/>
    <property type="molecule type" value="Genomic_DNA"/>
</dbReference>
<evidence type="ECO:0000313" key="3">
    <source>
        <dbReference type="EMBL" id="KZT19082.1"/>
    </source>
</evidence>
<feature type="region of interest" description="Disordered" evidence="1">
    <location>
        <begin position="1"/>
        <end position="22"/>
    </location>
</feature>
<dbReference type="OrthoDB" id="5421at2759"/>
<evidence type="ECO:0000256" key="1">
    <source>
        <dbReference type="SAM" id="MobiDB-lite"/>
    </source>
</evidence>
<dbReference type="EMBL" id="KV425651">
    <property type="protein sequence ID" value="KZT19082.1"/>
    <property type="molecule type" value="Genomic_DNA"/>
</dbReference>
<evidence type="ECO:0000313" key="4">
    <source>
        <dbReference type="Proteomes" id="UP000076761"/>
    </source>
</evidence>
<keyword evidence="4" id="KW-1185">Reference proteome</keyword>
<gene>
    <name evidence="3" type="ORF">NEOLEDRAFT_1142601</name>
    <name evidence="2" type="ORF">NEOLEDRAFT_1143979</name>
</gene>
<proteinExistence type="predicted"/>
<evidence type="ECO:0000313" key="2">
    <source>
        <dbReference type="EMBL" id="KZT17944.1"/>
    </source>
</evidence>
<organism evidence="2 4">
    <name type="scientific">Neolentinus lepideus HHB14362 ss-1</name>
    <dbReference type="NCBI Taxonomy" id="1314782"/>
    <lineage>
        <taxon>Eukaryota</taxon>
        <taxon>Fungi</taxon>
        <taxon>Dikarya</taxon>
        <taxon>Basidiomycota</taxon>
        <taxon>Agaricomycotina</taxon>
        <taxon>Agaricomycetes</taxon>
        <taxon>Gloeophyllales</taxon>
        <taxon>Gloeophyllaceae</taxon>
        <taxon>Neolentinus</taxon>
    </lineage>
</organism>
<dbReference type="Proteomes" id="UP000076761">
    <property type="component" value="Unassembled WGS sequence"/>
</dbReference>
<reference evidence="2 4" key="1">
    <citation type="journal article" date="2016" name="Mol. Biol. Evol.">
        <title>Comparative Genomics of Early-Diverging Mushroom-Forming Fungi Provides Insights into the Origins of Lignocellulose Decay Capabilities.</title>
        <authorList>
            <person name="Nagy L.G."/>
            <person name="Riley R."/>
            <person name="Tritt A."/>
            <person name="Adam C."/>
            <person name="Daum C."/>
            <person name="Floudas D."/>
            <person name="Sun H."/>
            <person name="Yadav J.S."/>
            <person name="Pangilinan J."/>
            <person name="Larsson K.H."/>
            <person name="Matsuura K."/>
            <person name="Barry K."/>
            <person name="Labutti K."/>
            <person name="Kuo R."/>
            <person name="Ohm R.A."/>
            <person name="Bhattacharya S.S."/>
            <person name="Shirouzu T."/>
            <person name="Yoshinaga Y."/>
            <person name="Martin F.M."/>
            <person name="Grigoriev I.V."/>
            <person name="Hibbett D.S."/>
        </authorList>
    </citation>
    <scope>NUCLEOTIDE SEQUENCE [LARGE SCALE GENOMIC DNA]</scope>
    <source>
        <strain evidence="2 4">HHB14362 ss-1</strain>
    </source>
</reference>
<protein>
    <submittedName>
        <fullName evidence="2">Uncharacterized protein</fullName>
    </submittedName>
</protein>
<sequence>MLPIAAHRQRASPRLPHHSQRCPQVTQQPKFWCVNTAIRILLFEEAKNSQPSIIFFDGLAPVRSDPRSGACLFGWCLDLAQDTEPLLV</sequence>
<name>A0A165M609_9AGAM</name>
<dbReference type="AlphaFoldDB" id="A0A165M609"/>
<feature type="compositionally biased region" description="Basic residues" evidence="1">
    <location>
        <begin position="7"/>
        <end position="20"/>
    </location>
</feature>
<accession>A0A165M609</accession>